<evidence type="ECO:0000256" key="1">
    <source>
        <dbReference type="ARBA" id="ARBA00009558"/>
    </source>
</evidence>
<evidence type="ECO:0000256" key="3">
    <source>
        <dbReference type="ARBA" id="ARBA00022679"/>
    </source>
</evidence>
<evidence type="ECO:0000313" key="9">
    <source>
        <dbReference type="EMBL" id="CAF3822779.1"/>
    </source>
</evidence>
<comment type="catalytic activity">
    <reaction evidence="5 7">
        <text>L-arginyl-[protein] + NAD(+) = N(omega)-(ADP-D-ribosyl)-L-arginyl-[protein] + nicotinamide + H(+)</text>
        <dbReference type="Rhea" id="RHEA:19149"/>
        <dbReference type="Rhea" id="RHEA-COMP:10532"/>
        <dbReference type="Rhea" id="RHEA-COMP:15087"/>
        <dbReference type="ChEBI" id="CHEBI:15378"/>
        <dbReference type="ChEBI" id="CHEBI:17154"/>
        <dbReference type="ChEBI" id="CHEBI:29965"/>
        <dbReference type="ChEBI" id="CHEBI:57540"/>
        <dbReference type="ChEBI" id="CHEBI:142554"/>
        <dbReference type="EC" id="2.4.2.31"/>
    </reaction>
</comment>
<dbReference type="GO" id="GO:0106274">
    <property type="term" value="F:NAD+-protein-arginine ADP-ribosyltransferase activity"/>
    <property type="evidence" value="ECO:0007669"/>
    <property type="project" value="UniProtKB-EC"/>
</dbReference>
<evidence type="ECO:0000256" key="4">
    <source>
        <dbReference type="ARBA" id="ARBA00022695"/>
    </source>
</evidence>
<keyword evidence="10" id="KW-1185">Reference proteome</keyword>
<dbReference type="GO" id="GO:0016779">
    <property type="term" value="F:nucleotidyltransferase activity"/>
    <property type="evidence" value="ECO:0007669"/>
    <property type="project" value="UniProtKB-KW"/>
</dbReference>
<evidence type="ECO:0000313" key="8">
    <source>
        <dbReference type="EMBL" id="CAF1053490.1"/>
    </source>
</evidence>
<accession>A0A814KM79</accession>
<dbReference type="EC" id="2.4.2.31" evidence="7"/>
<evidence type="ECO:0000313" key="10">
    <source>
        <dbReference type="Proteomes" id="UP000663829"/>
    </source>
</evidence>
<protein>
    <recommendedName>
        <fullName evidence="7">NAD(P)(+)--arginine ADP-ribosyltransferase</fullName>
        <ecNumber evidence="7">2.4.2.31</ecNumber>
    </recommendedName>
    <alternativeName>
        <fullName evidence="7">Mono(ADP-ribosyl)transferase</fullName>
    </alternativeName>
</protein>
<feature type="repeat" description="ANK" evidence="6">
    <location>
        <begin position="41"/>
        <end position="73"/>
    </location>
</feature>
<keyword evidence="7" id="KW-0521">NADP</keyword>
<dbReference type="Pfam" id="PF01129">
    <property type="entry name" value="ART"/>
    <property type="match status" value="1"/>
</dbReference>
<name>A0A814KM79_9BILA</name>
<dbReference type="SMART" id="SM00248">
    <property type="entry name" value="ANK"/>
    <property type="match status" value="2"/>
</dbReference>
<dbReference type="InterPro" id="IPR000768">
    <property type="entry name" value="ART"/>
</dbReference>
<dbReference type="PROSITE" id="PS50297">
    <property type="entry name" value="ANK_REP_REGION"/>
    <property type="match status" value="1"/>
</dbReference>
<keyword evidence="4" id="KW-0548">Nucleotidyltransferase</keyword>
<dbReference type="InterPro" id="IPR036770">
    <property type="entry name" value="Ankyrin_rpt-contain_sf"/>
</dbReference>
<dbReference type="EMBL" id="CAJNOQ010004307">
    <property type="protein sequence ID" value="CAF1053490.1"/>
    <property type="molecule type" value="Genomic_DNA"/>
</dbReference>
<gene>
    <name evidence="8" type="ORF">GPM918_LOCUS16407</name>
    <name evidence="9" type="ORF">SRO942_LOCUS16407</name>
</gene>
<dbReference type="Proteomes" id="UP000681722">
    <property type="component" value="Unassembled WGS sequence"/>
</dbReference>
<keyword evidence="3 7" id="KW-0808">Transferase</keyword>
<evidence type="ECO:0000256" key="6">
    <source>
        <dbReference type="PROSITE-ProRule" id="PRU00023"/>
    </source>
</evidence>
<dbReference type="EMBL" id="CAJOBC010004307">
    <property type="protein sequence ID" value="CAF3822779.1"/>
    <property type="molecule type" value="Genomic_DNA"/>
</dbReference>
<dbReference type="AlphaFoldDB" id="A0A814KM79"/>
<keyword evidence="6" id="KW-0040">ANK repeat</keyword>
<proteinExistence type="inferred from homology"/>
<evidence type="ECO:0000256" key="2">
    <source>
        <dbReference type="ARBA" id="ARBA00022676"/>
    </source>
</evidence>
<dbReference type="SUPFAM" id="SSF48403">
    <property type="entry name" value="Ankyrin repeat"/>
    <property type="match status" value="1"/>
</dbReference>
<evidence type="ECO:0000256" key="5">
    <source>
        <dbReference type="ARBA" id="ARBA00047597"/>
    </source>
</evidence>
<dbReference type="SUPFAM" id="SSF56399">
    <property type="entry name" value="ADP-ribosylation"/>
    <property type="match status" value="1"/>
</dbReference>
<dbReference type="OrthoDB" id="539213at2759"/>
<sequence length="351" mass="40484">MAYDPKKSSKLYFYVRINAVDNVKRTLRWTTIDDINRIEPNRSTALHAACYYGYKDIVELLINAKANRSIINGYGNTPLQEAATNEIRCLLECPTPQESKVDWLIIDDTNLVKNAIKYRSTLKKLSYDIRDSIPTIITKYLDKDLQNIAGIEKIKQLFIEADRNNNPKSIIEAYTLDTEFCHQLNRDLAATSRDVLNVKWFAYNDPFLKFWTTHGCLAGIIAQHSKLKEYRFFGKSCYRGMKLSQNDLELYKVNDKPIMTKSFLSTSKSKTIATEFALNDDYNISNHKYPIVCTYKVLNKHTALDIENLSVFKSEKEVLIAPYTVFKVKSCTEVEFTSGKIGYEMELEECI</sequence>
<dbReference type="PROSITE" id="PS50088">
    <property type="entry name" value="ANK_REPEAT"/>
    <property type="match status" value="1"/>
</dbReference>
<comment type="similarity">
    <text evidence="1 7">Belongs to the Arg-specific ADP-ribosyltransferase family.</text>
</comment>
<dbReference type="Gene3D" id="3.90.176.10">
    <property type="entry name" value="Toxin ADP-ribosyltransferase, Chain A, domain 1"/>
    <property type="match status" value="1"/>
</dbReference>
<dbReference type="InterPro" id="IPR002110">
    <property type="entry name" value="Ankyrin_rpt"/>
</dbReference>
<dbReference type="Proteomes" id="UP000663829">
    <property type="component" value="Unassembled WGS sequence"/>
</dbReference>
<keyword evidence="7" id="KW-0520">NAD</keyword>
<comment type="caution">
    <text evidence="8">The sequence shown here is derived from an EMBL/GenBank/DDBJ whole genome shotgun (WGS) entry which is preliminary data.</text>
</comment>
<dbReference type="Pfam" id="PF12796">
    <property type="entry name" value="Ank_2"/>
    <property type="match status" value="1"/>
</dbReference>
<dbReference type="Gene3D" id="1.25.40.20">
    <property type="entry name" value="Ankyrin repeat-containing domain"/>
    <property type="match status" value="1"/>
</dbReference>
<organism evidence="8 10">
    <name type="scientific">Didymodactylos carnosus</name>
    <dbReference type="NCBI Taxonomy" id="1234261"/>
    <lineage>
        <taxon>Eukaryota</taxon>
        <taxon>Metazoa</taxon>
        <taxon>Spiralia</taxon>
        <taxon>Gnathifera</taxon>
        <taxon>Rotifera</taxon>
        <taxon>Eurotatoria</taxon>
        <taxon>Bdelloidea</taxon>
        <taxon>Philodinida</taxon>
        <taxon>Philodinidae</taxon>
        <taxon>Didymodactylos</taxon>
    </lineage>
</organism>
<evidence type="ECO:0000256" key="7">
    <source>
        <dbReference type="RuleBase" id="RU361228"/>
    </source>
</evidence>
<keyword evidence="2 7" id="KW-0328">Glycosyltransferase</keyword>
<reference evidence="8" key="1">
    <citation type="submission" date="2021-02" db="EMBL/GenBank/DDBJ databases">
        <authorList>
            <person name="Nowell W R."/>
        </authorList>
    </citation>
    <scope>NUCLEOTIDE SEQUENCE</scope>
</reference>